<feature type="non-terminal residue" evidence="2">
    <location>
        <position position="1"/>
    </location>
</feature>
<organism evidence="2 3">
    <name type="scientific">Allacma fusca</name>
    <dbReference type="NCBI Taxonomy" id="39272"/>
    <lineage>
        <taxon>Eukaryota</taxon>
        <taxon>Metazoa</taxon>
        <taxon>Ecdysozoa</taxon>
        <taxon>Arthropoda</taxon>
        <taxon>Hexapoda</taxon>
        <taxon>Collembola</taxon>
        <taxon>Symphypleona</taxon>
        <taxon>Sminthuridae</taxon>
        <taxon>Allacma</taxon>
    </lineage>
</organism>
<proteinExistence type="predicted"/>
<evidence type="ECO:0000313" key="3">
    <source>
        <dbReference type="Proteomes" id="UP000708208"/>
    </source>
</evidence>
<dbReference type="AlphaFoldDB" id="A0A8J2LUR4"/>
<feature type="region of interest" description="Disordered" evidence="1">
    <location>
        <begin position="1"/>
        <end position="24"/>
    </location>
</feature>
<name>A0A8J2LUR4_9HEXA</name>
<keyword evidence="3" id="KW-1185">Reference proteome</keyword>
<protein>
    <submittedName>
        <fullName evidence="2">Uncharacterized protein</fullName>
    </submittedName>
</protein>
<dbReference type="Proteomes" id="UP000708208">
    <property type="component" value="Unassembled WGS sequence"/>
</dbReference>
<dbReference type="EMBL" id="CAJVCH010547646">
    <property type="protein sequence ID" value="CAG7828470.1"/>
    <property type="molecule type" value="Genomic_DNA"/>
</dbReference>
<gene>
    <name evidence="2" type="ORF">AFUS01_LOCUS38395</name>
</gene>
<evidence type="ECO:0000256" key="1">
    <source>
        <dbReference type="SAM" id="MobiDB-lite"/>
    </source>
</evidence>
<evidence type="ECO:0000313" key="2">
    <source>
        <dbReference type="EMBL" id="CAG7828470.1"/>
    </source>
</evidence>
<sequence>ISSSYHLMSLQTTQSKNPSCRQNSPTRYFRIQSSAFLVSAVKRENAYTLPEMKSKSCGILYQIHPVKIVCLPPFRCLCKSKRNENNGNVGGGPRSAIPRLL</sequence>
<comment type="caution">
    <text evidence="2">The sequence shown here is derived from an EMBL/GenBank/DDBJ whole genome shotgun (WGS) entry which is preliminary data.</text>
</comment>
<accession>A0A8J2LUR4</accession>
<reference evidence="2" key="1">
    <citation type="submission" date="2021-06" db="EMBL/GenBank/DDBJ databases">
        <authorList>
            <person name="Hodson N. C."/>
            <person name="Mongue J. A."/>
            <person name="Jaron S. K."/>
        </authorList>
    </citation>
    <scope>NUCLEOTIDE SEQUENCE</scope>
</reference>
<feature type="region of interest" description="Disordered" evidence="1">
    <location>
        <begin position="82"/>
        <end position="101"/>
    </location>
</feature>